<dbReference type="AlphaFoldDB" id="A0A847RS57"/>
<evidence type="ECO:0008006" key="4">
    <source>
        <dbReference type="Google" id="ProtNLM"/>
    </source>
</evidence>
<dbReference type="RefSeq" id="WP_168869716.1">
    <property type="nucleotide sequence ID" value="NZ_JABAIA010000001.1"/>
</dbReference>
<gene>
    <name evidence="2" type="ORF">HGH92_05365</name>
</gene>
<dbReference type="Gene3D" id="2.60.40.3140">
    <property type="match status" value="1"/>
</dbReference>
<comment type="caution">
    <text evidence="2">The sequence shown here is derived from an EMBL/GenBank/DDBJ whole genome shotgun (WGS) entry which is preliminary data.</text>
</comment>
<keyword evidence="3" id="KW-1185">Reference proteome</keyword>
<name>A0A847RS57_9BACT</name>
<protein>
    <recommendedName>
        <fullName evidence="4">DUF3857 domain-containing protein</fullName>
    </recommendedName>
</protein>
<keyword evidence="1" id="KW-0732">Signal</keyword>
<dbReference type="Proteomes" id="UP000570474">
    <property type="component" value="Unassembled WGS sequence"/>
</dbReference>
<feature type="signal peptide" evidence="1">
    <location>
        <begin position="1"/>
        <end position="22"/>
    </location>
</feature>
<evidence type="ECO:0000313" key="3">
    <source>
        <dbReference type="Proteomes" id="UP000570474"/>
    </source>
</evidence>
<organism evidence="2 3">
    <name type="scientific">Chitinophaga varians</name>
    <dbReference type="NCBI Taxonomy" id="2202339"/>
    <lineage>
        <taxon>Bacteria</taxon>
        <taxon>Pseudomonadati</taxon>
        <taxon>Bacteroidota</taxon>
        <taxon>Chitinophagia</taxon>
        <taxon>Chitinophagales</taxon>
        <taxon>Chitinophagaceae</taxon>
        <taxon>Chitinophaga</taxon>
    </lineage>
</organism>
<reference evidence="2 3" key="1">
    <citation type="submission" date="2020-04" db="EMBL/GenBank/DDBJ databases">
        <authorList>
            <person name="Yin C."/>
        </authorList>
    </citation>
    <scope>NUCLEOTIDE SEQUENCE [LARGE SCALE GENOMIC DNA]</scope>
    <source>
        <strain evidence="2 3">Ae27</strain>
    </source>
</reference>
<accession>A0A847RS57</accession>
<evidence type="ECO:0000256" key="1">
    <source>
        <dbReference type="SAM" id="SignalP"/>
    </source>
</evidence>
<sequence length="657" mass="74262">MKRLIFFLSVICIASLPLLTSAQINNYYPDTWKDNAQPETVALTGAAAEAPYYITSYKISRDFNITNRDKAEAVTHYKTIYKRIHINTAAAADSLTQLALTLETNELLRGFRIRSLLPDGKTINLTDQTRSLKLNDGRTAVVVNNIRVQAGGELEYELSLKELFDYAGADYLQSGIASGQIQFMLVAPRSLQFNFHAANGVPGITDSVAGNNHYHRVALQQVPALQNNDFYYFLPQLQRIDFALSTATEGRDTTRLSWQQFGQDLYIPYVSVNKNEQKQLEKELDRWPFLKYRLPVPQLIYLVEQYIKTNYSLRPASDFFEPQDLSTIIRTKQTDRNGMVKLMMAAYYTLNIPVQLLATASRDTIPLQKNLVNRAAANNILLYFPAQQQALAPTEMNTRYPCYPPLWSNTLALRCRDTLVGTESKVLTDFIMTPQPQYTFSNSTLEASLSSLSHPVWKVTQSFGGYGGSNAKNAFIQATTTEARNNIFNALLPFMPGARTIVSVEAQNEKFTNTPLDKPVVINSTLETPALIVQDGDHYLLSIGQLLAGVQNYQYHLPEGDKPVQLAFPYYQEKRVHIDLPAGYTLADKAAFTADISHNNVLGLKMRCEEENSRLHIFIIEWYSQSELKGEDKKVLGNILDRFKKLQLQQLTLVKKQ</sequence>
<proteinExistence type="predicted"/>
<feature type="chain" id="PRO_5032887580" description="DUF3857 domain-containing protein" evidence="1">
    <location>
        <begin position="23"/>
        <end position="657"/>
    </location>
</feature>
<evidence type="ECO:0000313" key="2">
    <source>
        <dbReference type="EMBL" id="NLR63728.1"/>
    </source>
</evidence>
<dbReference type="EMBL" id="JABAIA010000001">
    <property type="protein sequence ID" value="NLR63728.1"/>
    <property type="molecule type" value="Genomic_DNA"/>
</dbReference>